<evidence type="ECO:0000256" key="5">
    <source>
        <dbReference type="RuleBase" id="RU003869"/>
    </source>
</evidence>
<dbReference type="EMBL" id="LN847008">
    <property type="protein sequence ID" value="CRI41659.1"/>
    <property type="molecule type" value="Genomic_DNA"/>
</dbReference>
<evidence type="ECO:0000313" key="14">
    <source>
        <dbReference type="EMBL" id="CRI49550.1"/>
    </source>
</evidence>
<evidence type="ECO:0000256" key="6">
    <source>
        <dbReference type="RuleBase" id="RU003870"/>
    </source>
</evidence>
<evidence type="ECO:0000313" key="12">
    <source>
        <dbReference type="EMBL" id="CRI46127.1"/>
    </source>
</evidence>
<dbReference type="EMBL" id="LN847190">
    <property type="protein sequence ID" value="CRI43888.1"/>
    <property type="molecule type" value="Genomic_DNA"/>
</dbReference>
<dbReference type="EMBL" id="LN847004">
    <property type="protein sequence ID" value="CRI40531.1"/>
    <property type="molecule type" value="Genomic_DNA"/>
</dbReference>
<name>A0A0F7WGI5_CHLPN</name>
<dbReference type="SUPFAM" id="SSF56053">
    <property type="entry name" value="Ribosomal protein L6"/>
    <property type="match status" value="2"/>
</dbReference>
<protein>
    <recommendedName>
        <fullName evidence="4">Large ribosomal subunit protein uL6</fullName>
    </recommendedName>
</protein>
<dbReference type="HAMAP" id="MF_01365_B">
    <property type="entry name" value="Ribosomal_uL6_B"/>
    <property type="match status" value="1"/>
</dbReference>
<dbReference type="PANTHER" id="PTHR11655">
    <property type="entry name" value="60S/50S RIBOSOMAL PROTEIN L6/L9"/>
    <property type="match status" value="1"/>
</dbReference>
<dbReference type="GeneID" id="45050683"/>
<evidence type="ECO:0000313" key="13">
    <source>
        <dbReference type="EMBL" id="CRI47257.1"/>
    </source>
</evidence>
<dbReference type="GO" id="GO:0003735">
    <property type="term" value="F:structural constituent of ribosome"/>
    <property type="evidence" value="ECO:0007669"/>
    <property type="project" value="UniProtKB-UniRule"/>
</dbReference>
<dbReference type="GO" id="GO:0002181">
    <property type="term" value="P:cytoplasmic translation"/>
    <property type="evidence" value="ECO:0007669"/>
    <property type="project" value="TreeGrafter"/>
</dbReference>
<evidence type="ECO:0000256" key="4">
    <source>
        <dbReference type="HAMAP-Rule" id="MF_01365"/>
    </source>
</evidence>
<dbReference type="InterPro" id="IPR020040">
    <property type="entry name" value="Ribosomal_uL6_a/b-dom"/>
</dbReference>
<dbReference type="SMR" id="A0A0F7WGI5"/>
<dbReference type="InterPro" id="IPR002358">
    <property type="entry name" value="Ribosomal_uL6_CS"/>
</dbReference>
<keyword evidence="3 4" id="KW-0687">Ribonucleoprotein</keyword>
<dbReference type="FunFam" id="3.90.930.12:FF:000001">
    <property type="entry name" value="50S ribosomal protein L6"/>
    <property type="match status" value="1"/>
</dbReference>
<dbReference type="InterPro" id="IPR000702">
    <property type="entry name" value="Ribosomal_uL6-like"/>
</dbReference>
<dbReference type="Pfam" id="PF00347">
    <property type="entry name" value="Ribosomal_L6"/>
    <property type="match status" value="2"/>
</dbReference>
<accession>A0A0F7WGI5</accession>
<evidence type="ECO:0000313" key="16">
    <source>
        <dbReference type="EMBL" id="CRI51806.1"/>
    </source>
</evidence>
<dbReference type="EMBL" id="LN847245">
    <property type="protein sequence ID" value="CRI51806.1"/>
    <property type="molecule type" value="Genomic_DNA"/>
</dbReference>
<dbReference type="EMBL" id="LN846999">
    <property type="protein sequence ID" value="CRI38268.1"/>
    <property type="molecule type" value="Genomic_DNA"/>
</dbReference>
<dbReference type="PRINTS" id="PR00059">
    <property type="entry name" value="RIBOSOMALL6"/>
</dbReference>
<dbReference type="PROSITE" id="PS00525">
    <property type="entry name" value="RIBOSOMAL_L6_1"/>
    <property type="match status" value="1"/>
</dbReference>
<feature type="domain" description="Large ribosomal subunit protein uL6 alpha-beta" evidence="7">
    <location>
        <begin position="12"/>
        <end position="81"/>
    </location>
</feature>
<reference evidence="10" key="1">
    <citation type="submission" date="2015-05" db="EMBL/GenBank/DDBJ databases">
        <authorList>
            <person name="Rattei Thomas"/>
        </authorList>
    </citation>
    <scope>NUCLEOTIDE SEQUENCE</scope>
    <source>
        <strain evidence="8">CV15</strain>
        <strain evidence="9">CWL029c</strain>
        <strain evidence="10">GiD</strain>
        <strain evidence="11">H12</strain>
        <strain evidence="12">MUL2216</strain>
        <strain evidence="13">Panola</strain>
        <strain evidence="15">PB1</strain>
        <strain evidence="14">U1271</strain>
        <strain evidence="16">UZG1</strain>
        <strain evidence="17">Wien2</strain>
        <strain evidence="18">YK41</strain>
    </source>
</reference>
<gene>
    <name evidence="4" type="primary">rplF</name>
    <name evidence="8" type="ORF">BN1224_CV15_C_01010</name>
    <name evidence="10" type="ORF">BN1224_GiD_A_06600</name>
    <name evidence="11" type="ORF">BN1224_H12_EK_00270</name>
    <name evidence="12" type="ORF">BN1224_MUL2216_F_01820</name>
    <name evidence="13" type="ORF">BN1224_Panola_J_00660</name>
    <name evidence="15" type="ORF">BN1224_PB1_B_06480</name>
    <name evidence="14" type="ORF">BN1224_U1271_C_04900</name>
    <name evidence="16" type="ORF">BN1224_UZG1_A_06610</name>
    <name evidence="17" type="ORF">BN1224_Wien2_G_02860</name>
    <name evidence="18" type="ORF">BN1224_YK41_BR_00770</name>
    <name evidence="9" type="ORF">CWL029c_D_01680</name>
</gene>
<evidence type="ECO:0000313" key="17">
    <source>
        <dbReference type="EMBL" id="CRI53344.1"/>
    </source>
</evidence>
<keyword evidence="2 4" id="KW-0689">Ribosomal protein</keyword>
<keyword evidence="4 6" id="KW-0699">rRNA-binding</keyword>
<dbReference type="EMBL" id="LN849043">
    <property type="protein sequence ID" value="CRI73300.1"/>
    <property type="molecule type" value="Genomic_DNA"/>
</dbReference>
<dbReference type="NCBIfam" id="TIGR03654">
    <property type="entry name" value="L6_bact"/>
    <property type="match status" value="1"/>
</dbReference>
<dbReference type="InterPro" id="IPR019906">
    <property type="entry name" value="Ribosomal_uL6_bac-type"/>
</dbReference>
<evidence type="ECO:0000256" key="2">
    <source>
        <dbReference type="ARBA" id="ARBA00022980"/>
    </source>
</evidence>
<organism evidence="10">
    <name type="scientific">Chlamydia pneumoniae</name>
    <name type="common">Chlamydophila pneumoniae</name>
    <dbReference type="NCBI Taxonomy" id="83558"/>
    <lineage>
        <taxon>Bacteria</taxon>
        <taxon>Pseudomonadati</taxon>
        <taxon>Chlamydiota</taxon>
        <taxon>Chlamydiia</taxon>
        <taxon>Chlamydiales</taxon>
        <taxon>Chlamydiaceae</taxon>
        <taxon>Chlamydia/Chlamydophila group</taxon>
        <taxon>Chlamydia</taxon>
    </lineage>
</organism>
<dbReference type="PANTHER" id="PTHR11655:SF14">
    <property type="entry name" value="LARGE RIBOSOMAL SUBUNIT PROTEIN UL6M"/>
    <property type="match status" value="1"/>
</dbReference>
<dbReference type="EMBL" id="LN847244">
    <property type="protein sequence ID" value="CRI49550.1"/>
    <property type="molecule type" value="Genomic_DNA"/>
</dbReference>
<comment type="similarity">
    <text evidence="1 4 5">Belongs to the universal ribosomal protein uL6 family.</text>
</comment>
<dbReference type="PATRIC" id="fig|83558.13.peg.672"/>
<comment type="function">
    <text evidence="4 6">This protein binds to the 23S rRNA, and is important in its secondary structure. It is located near the subunit interface in the base of the L7/L12 stalk, and near the tRNA binding site of the peptidyltransferase center.</text>
</comment>
<evidence type="ECO:0000313" key="10">
    <source>
        <dbReference type="EMBL" id="CRI41659.1"/>
    </source>
</evidence>
<dbReference type="InterPro" id="IPR036789">
    <property type="entry name" value="Ribosomal_uL6-like_a/b-dom_sf"/>
</dbReference>
<dbReference type="GO" id="GO:0022625">
    <property type="term" value="C:cytosolic large ribosomal subunit"/>
    <property type="evidence" value="ECO:0007669"/>
    <property type="project" value="UniProtKB-UniRule"/>
</dbReference>
<proteinExistence type="inferred from homology"/>
<evidence type="ECO:0000313" key="15">
    <source>
        <dbReference type="EMBL" id="CRI50679.1"/>
    </source>
</evidence>
<dbReference type="RefSeq" id="WP_010883271.1">
    <property type="nucleotide sequence ID" value="NZ_CP160064.1"/>
</dbReference>
<dbReference type="Gene3D" id="3.90.930.12">
    <property type="entry name" value="Ribosomal protein L6, alpha-beta domain"/>
    <property type="match status" value="2"/>
</dbReference>
<evidence type="ECO:0000313" key="11">
    <source>
        <dbReference type="EMBL" id="CRI43888.1"/>
    </source>
</evidence>
<evidence type="ECO:0000313" key="8">
    <source>
        <dbReference type="EMBL" id="CRI38268.1"/>
    </source>
</evidence>
<sequence>MSRKAREPILLPQGVEVSIQDDKIIVKGPKGSLTQKSVKEVEITLKDNSIFVHAAPHVVDRPSCMQGLYWALISNMVQGVHLGFEKRLEMIGVGFRASVQGAFLDLSIGVSHPTKIPIPSTLQVSVEKNTLISVKGLDKQLVGEFAASIRAKRPPEPYKGKGIRYENEYVRRKAGKAAKTGKK</sequence>
<dbReference type="EMBL" id="LN847240">
    <property type="protein sequence ID" value="CRI50679.1"/>
    <property type="molecule type" value="Genomic_DNA"/>
</dbReference>
<dbReference type="OrthoDB" id="9805007at2"/>
<dbReference type="GO" id="GO:0019843">
    <property type="term" value="F:rRNA binding"/>
    <property type="evidence" value="ECO:0007669"/>
    <property type="project" value="UniProtKB-UniRule"/>
</dbReference>
<keyword evidence="4 6" id="KW-0694">RNA-binding</keyword>
<dbReference type="AlphaFoldDB" id="A0A0F7WGI5"/>
<evidence type="ECO:0000313" key="9">
    <source>
        <dbReference type="EMBL" id="CRI40531.1"/>
    </source>
</evidence>
<dbReference type="PIRSF" id="PIRSF002162">
    <property type="entry name" value="Ribosomal_L6"/>
    <property type="match status" value="1"/>
</dbReference>
<evidence type="ECO:0000256" key="3">
    <source>
        <dbReference type="ARBA" id="ARBA00023274"/>
    </source>
</evidence>
<dbReference type="EMBL" id="LN847254">
    <property type="protein sequence ID" value="CRI53344.1"/>
    <property type="molecule type" value="Genomic_DNA"/>
</dbReference>
<evidence type="ECO:0000313" key="18">
    <source>
        <dbReference type="EMBL" id="CRI73300.1"/>
    </source>
</evidence>
<comment type="subunit">
    <text evidence="4">Part of the 50S ribosomal subunit.</text>
</comment>
<evidence type="ECO:0000259" key="7">
    <source>
        <dbReference type="Pfam" id="PF00347"/>
    </source>
</evidence>
<dbReference type="EMBL" id="LN847235">
    <property type="protein sequence ID" value="CRI47257.1"/>
    <property type="molecule type" value="Genomic_DNA"/>
</dbReference>
<evidence type="ECO:0000256" key="1">
    <source>
        <dbReference type="ARBA" id="ARBA00009356"/>
    </source>
</evidence>
<feature type="domain" description="Large ribosomal subunit protein uL6 alpha-beta" evidence="7">
    <location>
        <begin position="91"/>
        <end position="165"/>
    </location>
</feature>
<dbReference type="EMBL" id="LN847227">
    <property type="protein sequence ID" value="CRI46127.1"/>
    <property type="molecule type" value="Genomic_DNA"/>
</dbReference>